<evidence type="ECO:0000313" key="1">
    <source>
        <dbReference type="EMBL" id="SVC83046.1"/>
    </source>
</evidence>
<name>A0A382QC82_9ZZZZ</name>
<gene>
    <name evidence="1" type="ORF">METZ01_LOCUS335900</name>
</gene>
<sequence>MHPQKLSYNTVNWVTTKLRLVFKKICKNSIFDLSSGPVSYDIEYYKSLIDGGYVKHNDLWIFWMKHEAPCFFTFKDIKNLHNVCKELKLDESRVVFINGDMDLDKNYDEWFKSSDFDKPINCFGFPWLFLHDREDLLKSIGYNPYKFIKYKDRDKLPTKKFICLNGTYNKSRQYIIDKLENFKEYGYLSDLNRGIKIDNLSIDKLVGVQRNDEPSVFLLDDFHKDSYFSIVNEASGGWEAFNQDKLFAYCTEKITKPLYY</sequence>
<feature type="non-terminal residue" evidence="1">
    <location>
        <position position="260"/>
    </location>
</feature>
<dbReference type="EMBL" id="UINC01113438">
    <property type="protein sequence ID" value="SVC83046.1"/>
    <property type="molecule type" value="Genomic_DNA"/>
</dbReference>
<proteinExistence type="predicted"/>
<dbReference type="AlphaFoldDB" id="A0A382QC82"/>
<reference evidence="1" key="1">
    <citation type="submission" date="2018-05" db="EMBL/GenBank/DDBJ databases">
        <authorList>
            <person name="Lanie J.A."/>
            <person name="Ng W.-L."/>
            <person name="Kazmierczak K.M."/>
            <person name="Andrzejewski T.M."/>
            <person name="Davidsen T.M."/>
            <person name="Wayne K.J."/>
            <person name="Tettelin H."/>
            <person name="Glass J.I."/>
            <person name="Rusch D."/>
            <person name="Podicherti R."/>
            <person name="Tsui H.-C.T."/>
            <person name="Winkler M.E."/>
        </authorList>
    </citation>
    <scope>NUCLEOTIDE SEQUENCE</scope>
</reference>
<protein>
    <submittedName>
        <fullName evidence="1">Uncharacterized protein</fullName>
    </submittedName>
</protein>
<organism evidence="1">
    <name type="scientific">marine metagenome</name>
    <dbReference type="NCBI Taxonomy" id="408172"/>
    <lineage>
        <taxon>unclassified sequences</taxon>
        <taxon>metagenomes</taxon>
        <taxon>ecological metagenomes</taxon>
    </lineage>
</organism>
<accession>A0A382QC82</accession>